<keyword evidence="5" id="KW-1185">Reference proteome</keyword>
<dbReference type="Proteomes" id="UP001324993">
    <property type="component" value="Chromosome"/>
</dbReference>
<reference evidence="4 5" key="1">
    <citation type="submission" date="2023-11" db="EMBL/GenBank/DDBJ databases">
        <title>Coraliomargarita sp. nov., isolated from marine algae.</title>
        <authorList>
            <person name="Lee J.K."/>
            <person name="Baek J.H."/>
            <person name="Kim J.M."/>
            <person name="Choi D.G."/>
            <person name="Jeon C.O."/>
        </authorList>
    </citation>
    <scope>NUCLEOTIDE SEQUENCE [LARGE SCALE GENOMIC DNA]</scope>
    <source>
        <strain evidence="4 5">J2-16</strain>
    </source>
</reference>
<name>A0ABZ0RI02_9BACT</name>
<dbReference type="InterPro" id="IPR058589">
    <property type="entry name" value="Mef1"/>
</dbReference>
<dbReference type="Pfam" id="PF03983">
    <property type="entry name" value="SHD1"/>
    <property type="match status" value="1"/>
</dbReference>
<feature type="domain" description="Endo-alpha(1,4)-fucoidanase Mef1" evidence="3">
    <location>
        <begin position="306"/>
        <end position="391"/>
    </location>
</feature>
<evidence type="ECO:0000256" key="1">
    <source>
        <dbReference type="SAM" id="MobiDB-lite"/>
    </source>
</evidence>
<evidence type="ECO:0000259" key="3">
    <source>
        <dbReference type="Pfam" id="PF26376"/>
    </source>
</evidence>
<feature type="domain" description="Endo-alpha(1,4)-fucoidanase Mef1" evidence="3">
    <location>
        <begin position="115"/>
        <end position="275"/>
    </location>
</feature>
<feature type="domain" description="SLA1 homology" evidence="2">
    <location>
        <begin position="43"/>
        <end position="99"/>
    </location>
</feature>
<evidence type="ECO:0000313" key="5">
    <source>
        <dbReference type="Proteomes" id="UP001324993"/>
    </source>
</evidence>
<protein>
    <submittedName>
        <fullName evidence="4">SHD1 domain-containing protein</fullName>
    </submittedName>
</protein>
<dbReference type="Gene3D" id="3.20.20.80">
    <property type="entry name" value="Glycosidases"/>
    <property type="match status" value="1"/>
</dbReference>
<evidence type="ECO:0000259" key="2">
    <source>
        <dbReference type="Pfam" id="PF03983"/>
    </source>
</evidence>
<dbReference type="EMBL" id="CP138858">
    <property type="protein sequence ID" value="WPJ95687.1"/>
    <property type="molecule type" value="Genomic_DNA"/>
</dbReference>
<dbReference type="Gene3D" id="2.30.30.700">
    <property type="entry name" value="SLA1 homology domain 1"/>
    <property type="match status" value="1"/>
</dbReference>
<gene>
    <name evidence="4" type="ORF">SH580_19905</name>
</gene>
<proteinExistence type="predicted"/>
<sequence>MRAENFRILGFGRVINRLATLHRSMVYLTIVGMLTSSVFAESPRIWKSPNGTFSVEAEFVGIKNDVVQLRRTDNNYTVSVPMRQLSAADQEYLQQFTKVERHTAEVQKPKISAGHRAEWMEGQWGFRFNMPGMMQPEALASFDVRAMMDQIKVLDTAAWVQINLTQGANGSFYTSPHAELAKHISPDIVPERDLFGEMLDALNRQGFKVMVYFASEGPAMGKHPDKALPGVIENWKEYAKSLKMTPEEAVAEIIVKEYSLRYGTKIAAWWFDHPSFGDIPMLEKAARAGNPNAALAFSVREFSKLTSNDESDFTGGHPTPMKKQKASTEENEVAIEMIEEDNYIDGSLAHFFPPMQETWNSGEPVFETEQAIDWTLRVVKAKGAITWAVALADPKKKKAPLATFQFNQLKAINEAVRKSRE</sequence>
<accession>A0ABZ0RI02</accession>
<dbReference type="RefSeq" id="WP_319832565.1">
    <property type="nucleotide sequence ID" value="NZ_CP138858.1"/>
</dbReference>
<dbReference type="Pfam" id="PF26376">
    <property type="entry name" value="Mef1"/>
    <property type="match status" value="2"/>
</dbReference>
<evidence type="ECO:0000313" key="4">
    <source>
        <dbReference type="EMBL" id="WPJ95687.1"/>
    </source>
</evidence>
<dbReference type="InterPro" id="IPR007131">
    <property type="entry name" value="SHD1"/>
</dbReference>
<organism evidence="4 5">
    <name type="scientific">Coraliomargarita algicola</name>
    <dbReference type="NCBI Taxonomy" id="3092156"/>
    <lineage>
        <taxon>Bacteria</taxon>
        <taxon>Pseudomonadati</taxon>
        <taxon>Verrucomicrobiota</taxon>
        <taxon>Opitutia</taxon>
        <taxon>Puniceicoccales</taxon>
        <taxon>Coraliomargaritaceae</taxon>
        <taxon>Coraliomargarita</taxon>
    </lineage>
</organism>
<feature type="region of interest" description="Disordered" evidence="1">
    <location>
        <begin position="308"/>
        <end position="327"/>
    </location>
</feature>